<dbReference type="OrthoDB" id="273181at2759"/>
<comment type="caution">
    <text evidence="2">The sequence shown here is derived from an EMBL/GenBank/DDBJ whole genome shotgun (WGS) entry which is preliminary data.</text>
</comment>
<dbReference type="GeneID" id="40313476"/>
<feature type="compositionally biased region" description="Low complexity" evidence="1">
    <location>
        <begin position="478"/>
        <end position="488"/>
    </location>
</feature>
<feature type="region of interest" description="Disordered" evidence="1">
    <location>
        <begin position="84"/>
        <end position="114"/>
    </location>
</feature>
<organism evidence="2 3">
    <name type="scientific">Besnoitia besnoiti</name>
    <name type="common">Apicomplexan protozoan</name>
    <dbReference type="NCBI Taxonomy" id="94643"/>
    <lineage>
        <taxon>Eukaryota</taxon>
        <taxon>Sar</taxon>
        <taxon>Alveolata</taxon>
        <taxon>Apicomplexa</taxon>
        <taxon>Conoidasida</taxon>
        <taxon>Coccidia</taxon>
        <taxon>Eucoccidiorida</taxon>
        <taxon>Eimeriorina</taxon>
        <taxon>Sarcocystidae</taxon>
        <taxon>Besnoitia</taxon>
    </lineage>
</organism>
<name>A0A2A9MAL9_BESBE</name>
<dbReference type="AlphaFoldDB" id="A0A2A9MAL9"/>
<dbReference type="Proteomes" id="UP000224006">
    <property type="component" value="Chromosome VIII"/>
</dbReference>
<feature type="region of interest" description="Disordered" evidence="1">
    <location>
        <begin position="706"/>
        <end position="737"/>
    </location>
</feature>
<feature type="compositionally biased region" description="Acidic residues" evidence="1">
    <location>
        <begin position="398"/>
        <end position="412"/>
    </location>
</feature>
<dbReference type="RefSeq" id="XP_029217360.1">
    <property type="nucleotide sequence ID" value="XM_029366900.1"/>
</dbReference>
<dbReference type="VEuPathDB" id="ToxoDB:BESB_085500"/>
<dbReference type="KEGG" id="bbes:BESB_085500"/>
<evidence type="ECO:0000313" key="2">
    <source>
        <dbReference type="EMBL" id="PFH33351.1"/>
    </source>
</evidence>
<feature type="compositionally biased region" description="Low complexity" evidence="1">
    <location>
        <begin position="84"/>
        <end position="102"/>
    </location>
</feature>
<feature type="region of interest" description="Disordered" evidence="1">
    <location>
        <begin position="1"/>
        <end position="39"/>
    </location>
</feature>
<feature type="region of interest" description="Disordered" evidence="1">
    <location>
        <begin position="478"/>
        <end position="504"/>
    </location>
</feature>
<sequence length="799" mass="84023">MALVSQTRSRGAAGAHLQSSGLSSLSSFSSSGAPPLRPSPRCRLASFRVSSCATRPLLSPSSSTRVSADQVCLRLFSSLVTSVASPSSALPPHGVRAAASRRAPPRALPSSSRTLSASLSGASSLSSPSLCVPLASGWGLSARVASHVSARCFLRRACRAFASHSWEARLAALQESAEAAHAARRGKAVVELTQRGRVGRRSQASAFPLALNRLVFAHTQKAGGDGGRGASEPQAGNVESGDRKDLEALLSGLKEDLHSQPRAEQLKLLVALAKTRPQVLAAAKSSEDLLRALVDGLLLPGAGEGGRASLEGQEVSAKDVLIVLGCVRRLLHIPPFASPQDRSYLRCCQLLRQGRVAFLSSSDLANLLLLLAKPAPAPAAALVAPESEARTTSPPSDSESEEDEAADEEEDAENLRRHLIVMAINIFSDRLEGAAGSPPTLDDVAVLLRASALAGTHADVLRRVFSFLTSAAASSSPDAASVASSARGAARKRRGVKGEKAPHSVALGEVTPQQAIGLLHIMTSARLYSLGAIDALLSRFAGAQKTGEGDEAPAPLPPPLPLASAALSAAAAQGGGASAAEQLLRLSSAGCSGGTKKEWNLRSLGTRSEALRLLKVVELTLRLDLPHTFAQLSPSALRVLATIRDTPFVDPTLVTDNVLSYQLAHFLRKHRFPCERSMEGPYALRLADLERRLVVVPLDAADEEPASVYRQPAASEKPNGEAEGEGPEEAPREASSAGVVLRAETKARLAHLNELGWRVLVVHHRDWNLLNSQMAKARFVRNLLQKNGLIDLAPARVAA</sequence>
<feature type="region of interest" description="Disordered" evidence="1">
    <location>
        <begin position="381"/>
        <end position="412"/>
    </location>
</feature>
<accession>A0A2A9MAL9</accession>
<reference evidence="2 3" key="1">
    <citation type="submission" date="2017-09" db="EMBL/GenBank/DDBJ databases">
        <title>Genome sequencing of Besnoitia besnoiti strain Bb-Ger1.</title>
        <authorList>
            <person name="Schares G."/>
            <person name="Venepally P."/>
            <person name="Lorenzi H.A."/>
        </authorList>
    </citation>
    <scope>NUCLEOTIDE SEQUENCE [LARGE SCALE GENOMIC DNA]</scope>
    <source>
        <strain evidence="2 3">Bb-Ger1</strain>
    </source>
</reference>
<protein>
    <recommendedName>
        <fullName evidence="4">RAP domain-containing protein</fullName>
    </recommendedName>
</protein>
<evidence type="ECO:0000256" key="1">
    <source>
        <dbReference type="SAM" id="MobiDB-lite"/>
    </source>
</evidence>
<feature type="compositionally biased region" description="Low complexity" evidence="1">
    <location>
        <begin position="11"/>
        <end position="33"/>
    </location>
</feature>
<keyword evidence="3" id="KW-1185">Reference proteome</keyword>
<feature type="region of interest" description="Disordered" evidence="1">
    <location>
        <begin position="222"/>
        <end position="242"/>
    </location>
</feature>
<evidence type="ECO:0000313" key="3">
    <source>
        <dbReference type="Proteomes" id="UP000224006"/>
    </source>
</evidence>
<evidence type="ECO:0008006" key="4">
    <source>
        <dbReference type="Google" id="ProtNLM"/>
    </source>
</evidence>
<proteinExistence type="predicted"/>
<gene>
    <name evidence="2" type="ORF">BESB_085500</name>
</gene>
<dbReference type="EMBL" id="NWUJ01000009">
    <property type="protein sequence ID" value="PFH33351.1"/>
    <property type="molecule type" value="Genomic_DNA"/>
</dbReference>